<dbReference type="PROSITE" id="PS51379">
    <property type="entry name" value="4FE4S_FER_2"/>
    <property type="match status" value="1"/>
</dbReference>
<accession>A0A0F8YR35</accession>
<feature type="domain" description="4Fe-4S ferredoxin-type" evidence="1">
    <location>
        <begin position="183"/>
        <end position="212"/>
    </location>
</feature>
<organism evidence="2">
    <name type="scientific">marine sediment metagenome</name>
    <dbReference type="NCBI Taxonomy" id="412755"/>
    <lineage>
        <taxon>unclassified sequences</taxon>
        <taxon>metagenomes</taxon>
        <taxon>ecological metagenomes</taxon>
    </lineage>
</organism>
<reference evidence="2" key="1">
    <citation type="journal article" date="2015" name="Nature">
        <title>Complex archaea that bridge the gap between prokaryotes and eukaryotes.</title>
        <authorList>
            <person name="Spang A."/>
            <person name="Saw J.H."/>
            <person name="Jorgensen S.L."/>
            <person name="Zaremba-Niedzwiedzka K."/>
            <person name="Martijn J."/>
            <person name="Lind A.E."/>
            <person name="van Eijk R."/>
            <person name="Schleper C."/>
            <person name="Guy L."/>
            <person name="Ettema T.J."/>
        </authorList>
    </citation>
    <scope>NUCLEOTIDE SEQUENCE</scope>
</reference>
<dbReference type="AlphaFoldDB" id="A0A0F8YR35"/>
<name>A0A0F8YR35_9ZZZZ</name>
<dbReference type="PANTHER" id="PTHR42827:SF1">
    <property type="entry name" value="IRON-SULFUR CLUSTER-BINDING PROTEIN"/>
    <property type="match status" value="1"/>
</dbReference>
<dbReference type="SUPFAM" id="SSF54862">
    <property type="entry name" value="4Fe-4S ferredoxins"/>
    <property type="match status" value="1"/>
</dbReference>
<evidence type="ECO:0000313" key="2">
    <source>
        <dbReference type="EMBL" id="KKK83847.1"/>
    </source>
</evidence>
<dbReference type="InterPro" id="IPR017900">
    <property type="entry name" value="4Fe4S_Fe_S_CS"/>
</dbReference>
<dbReference type="Gene3D" id="3.30.70.20">
    <property type="match status" value="1"/>
</dbReference>
<evidence type="ECO:0000259" key="1">
    <source>
        <dbReference type="PROSITE" id="PS51379"/>
    </source>
</evidence>
<dbReference type="PROSITE" id="PS00198">
    <property type="entry name" value="4FE4S_FER_1"/>
    <property type="match status" value="1"/>
</dbReference>
<gene>
    <name evidence="2" type="ORF">LCGC14_2789290</name>
</gene>
<dbReference type="PANTHER" id="PTHR42827">
    <property type="entry name" value="IRON-SULFUR CLUSTER-BINDING PROTEIN-RELATED"/>
    <property type="match status" value="1"/>
</dbReference>
<protein>
    <recommendedName>
        <fullName evidence="1">4Fe-4S ferredoxin-type domain-containing protein</fullName>
    </recommendedName>
</protein>
<dbReference type="InterPro" id="IPR017896">
    <property type="entry name" value="4Fe4S_Fe-S-bd"/>
</dbReference>
<proteinExistence type="predicted"/>
<comment type="caution">
    <text evidence="2">The sequence shown here is derived from an EMBL/GenBank/DDBJ whole genome shotgun (WGS) entry which is preliminary data.</text>
</comment>
<dbReference type="Pfam" id="PF00037">
    <property type="entry name" value="Fer4"/>
    <property type="match status" value="1"/>
</dbReference>
<sequence>MTLKSTSEEVKNYALSLGIDIYGVASADEYEERFPSKPSPRSFIEGAKSIIVIGLAFSSSTIESVLSPELAGLEKRKEEAMTNPGPALGAERYFLDEENNMLIRETSFAAYNIAKKLEKEGNAAFYMPPFKFDPRFMTAPFYITPAMYLAGMGTLGLNCCILTPEFGPNVLADVIITDKELPAGEQRTEDICQNCRHCVKSCPVDAIDGRGWKNVHLCASYGCCGNCIAVCPTGRNGRSQ</sequence>
<dbReference type="EMBL" id="LAZR01052041">
    <property type="protein sequence ID" value="KKK83847.1"/>
    <property type="molecule type" value="Genomic_DNA"/>
</dbReference>